<proteinExistence type="predicted"/>
<dbReference type="SUPFAM" id="SSF47240">
    <property type="entry name" value="Ferritin-like"/>
    <property type="match status" value="1"/>
</dbReference>
<reference evidence="1" key="1">
    <citation type="journal article" date="2021" name="Proc. Natl. Acad. Sci. U.S.A.">
        <title>A Catalog of Tens of Thousands of Viruses from Human Metagenomes Reveals Hidden Associations with Chronic Diseases.</title>
        <authorList>
            <person name="Tisza M.J."/>
            <person name="Buck C.B."/>
        </authorList>
    </citation>
    <scope>NUCLEOTIDE SEQUENCE</scope>
    <source>
        <strain evidence="1">CtbEa13</strain>
    </source>
</reference>
<dbReference type="InterPro" id="IPR009078">
    <property type="entry name" value="Ferritin-like_SF"/>
</dbReference>
<accession>A0A8S5VB83</accession>
<protein>
    <submittedName>
        <fullName evidence="1">DPS protein, ferritin-like diiron-binding domain</fullName>
    </submittedName>
</protein>
<dbReference type="Gene3D" id="1.20.1260.10">
    <property type="match status" value="1"/>
</dbReference>
<name>A0A8S5VB83_9CAUD</name>
<evidence type="ECO:0000313" key="1">
    <source>
        <dbReference type="EMBL" id="DAG04025.1"/>
    </source>
</evidence>
<sequence length="79" mass="8833">MLKITKINDKASTRQAIQSLIDEEQSAISSYDVAIANLKDVLPDISLKALIAIRDDERQHVENLYAILNGTVTEKNLHD</sequence>
<dbReference type="InterPro" id="IPR012347">
    <property type="entry name" value="Ferritin-like"/>
</dbReference>
<organism evidence="1">
    <name type="scientific">Myoviridae sp. ctbEa13</name>
    <dbReference type="NCBI Taxonomy" id="2825136"/>
    <lineage>
        <taxon>Viruses</taxon>
        <taxon>Duplodnaviria</taxon>
        <taxon>Heunggongvirae</taxon>
        <taxon>Uroviricota</taxon>
        <taxon>Caudoviricetes</taxon>
    </lineage>
</organism>
<dbReference type="EMBL" id="BK016237">
    <property type="protein sequence ID" value="DAG04025.1"/>
    <property type="molecule type" value="Genomic_DNA"/>
</dbReference>